<feature type="compositionally biased region" description="Gly residues" evidence="1">
    <location>
        <begin position="40"/>
        <end position="49"/>
    </location>
</feature>
<keyword evidence="3" id="KW-1185">Reference proteome</keyword>
<reference evidence="2" key="2">
    <citation type="submission" date="2021-02" db="EMBL/GenBank/DDBJ databases">
        <authorList>
            <person name="Kimball J.A."/>
            <person name="Haas M.W."/>
            <person name="Macchietto M."/>
            <person name="Kono T."/>
            <person name="Duquette J."/>
            <person name="Shao M."/>
        </authorList>
    </citation>
    <scope>NUCLEOTIDE SEQUENCE</scope>
    <source>
        <tissue evidence="2">Fresh leaf tissue</tissue>
    </source>
</reference>
<evidence type="ECO:0000313" key="3">
    <source>
        <dbReference type="Proteomes" id="UP000729402"/>
    </source>
</evidence>
<organism evidence="2 3">
    <name type="scientific">Zizania palustris</name>
    <name type="common">Northern wild rice</name>
    <dbReference type="NCBI Taxonomy" id="103762"/>
    <lineage>
        <taxon>Eukaryota</taxon>
        <taxon>Viridiplantae</taxon>
        <taxon>Streptophyta</taxon>
        <taxon>Embryophyta</taxon>
        <taxon>Tracheophyta</taxon>
        <taxon>Spermatophyta</taxon>
        <taxon>Magnoliopsida</taxon>
        <taxon>Liliopsida</taxon>
        <taxon>Poales</taxon>
        <taxon>Poaceae</taxon>
        <taxon>BOP clade</taxon>
        <taxon>Oryzoideae</taxon>
        <taxon>Oryzeae</taxon>
        <taxon>Zizaniinae</taxon>
        <taxon>Zizania</taxon>
    </lineage>
</organism>
<accession>A0A8J5RM47</accession>
<evidence type="ECO:0000313" key="2">
    <source>
        <dbReference type="EMBL" id="KAG8051267.1"/>
    </source>
</evidence>
<gene>
    <name evidence="2" type="ORF">GUJ93_ZPchr0009g605</name>
</gene>
<evidence type="ECO:0000256" key="1">
    <source>
        <dbReference type="SAM" id="MobiDB-lite"/>
    </source>
</evidence>
<reference evidence="2" key="1">
    <citation type="journal article" date="2021" name="bioRxiv">
        <title>Whole Genome Assembly and Annotation of Northern Wild Rice, Zizania palustris L., Supports a Whole Genome Duplication in the Zizania Genus.</title>
        <authorList>
            <person name="Haas M."/>
            <person name="Kono T."/>
            <person name="Macchietto M."/>
            <person name="Millas R."/>
            <person name="McGilp L."/>
            <person name="Shao M."/>
            <person name="Duquette J."/>
            <person name="Hirsch C.N."/>
            <person name="Kimball J."/>
        </authorList>
    </citation>
    <scope>NUCLEOTIDE SEQUENCE</scope>
    <source>
        <tissue evidence="2">Fresh leaf tissue</tissue>
    </source>
</reference>
<proteinExistence type="predicted"/>
<feature type="region of interest" description="Disordered" evidence="1">
    <location>
        <begin position="31"/>
        <end position="55"/>
    </location>
</feature>
<dbReference type="Proteomes" id="UP000729402">
    <property type="component" value="Unassembled WGS sequence"/>
</dbReference>
<sequence>MRAASSGAVCAERSRGVREVALAPAEVERRSRRRKWSGARVGGSEGTQRGGSTAALTLAEAKGHAGAKMK</sequence>
<name>A0A8J5RM47_ZIZPA</name>
<protein>
    <submittedName>
        <fullName evidence="2">Uncharacterized protein</fullName>
    </submittedName>
</protein>
<dbReference type="AlphaFoldDB" id="A0A8J5RM47"/>
<dbReference type="EMBL" id="JAAALK010000289">
    <property type="protein sequence ID" value="KAG8051267.1"/>
    <property type="molecule type" value="Genomic_DNA"/>
</dbReference>
<comment type="caution">
    <text evidence="2">The sequence shown here is derived from an EMBL/GenBank/DDBJ whole genome shotgun (WGS) entry which is preliminary data.</text>
</comment>